<evidence type="ECO:0000256" key="2">
    <source>
        <dbReference type="SAM" id="SignalP"/>
    </source>
</evidence>
<sequence>MTASRNGGGPTLRRRSSFARPLRSLVALAGVLALGAGLTACTSATAAGQACDQSNKRNLGVVAGSTANAPAVAVPASATEQLKTAGATNGSVTVVIPSGTPQTMGTTSLGSSAQDAIVCQNDQRTKLTQIGTYLAGLKAATPEVDFLGAIGQAARDLGAHPLGVLVIGNGLQTADPLNFAGSGLLYADPAQVVSDLRSRNLLPTDLTGVTVYWSGMGDTAGAQQPLTVPARSNLSAIWSAVITAAGGTLSLLPEPASGAAATGLPAVTPVPVEAVATKTDWSHPVVIRNSDLHFVKDTATFSDPAAAQQLLSTIAPSIEQSGSVITITGTASKDQATNNTADTALSLRRANAVKAALVSLGVPEAELATAGVGFQWCGWRSETDTSGSYSDALAEQNRSVILTSPGVSLCG</sequence>
<dbReference type="Pfam" id="PF00691">
    <property type="entry name" value="OmpA"/>
    <property type="match status" value="1"/>
</dbReference>
<feature type="chain" id="PRO_5028820936" evidence="2">
    <location>
        <begin position="47"/>
        <end position="411"/>
    </location>
</feature>
<evidence type="ECO:0000256" key="1">
    <source>
        <dbReference type="PROSITE-ProRule" id="PRU00473"/>
    </source>
</evidence>
<dbReference type="KEGG" id="lse:F1C12_07010"/>
<dbReference type="GO" id="GO:0016020">
    <property type="term" value="C:membrane"/>
    <property type="evidence" value="ECO:0007669"/>
    <property type="project" value="UniProtKB-UniRule"/>
</dbReference>
<dbReference type="RefSeq" id="WP_185278072.1">
    <property type="nucleotide sequence ID" value="NZ_CP043641.1"/>
</dbReference>
<feature type="signal peptide" evidence="2">
    <location>
        <begin position="1"/>
        <end position="46"/>
    </location>
</feature>
<dbReference type="InterPro" id="IPR036737">
    <property type="entry name" value="OmpA-like_sf"/>
</dbReference>
<gene>
    <name evidence="4" type="ORF">F1C12_07010</name>
</gene>
<evidence type="ECO:0000313" key="4">
    <source>
        <dbReference type="EMBL" id="QNE34901.1"/>
    </source>
</evidence>
<dbReference type="Gene3D" id="3.30.1330.60">
    <property type="entry name" value="OmpA-like domain"/>
    <property type="match status" value="1"/>
</dbReference>
<dbReference type="EMBL" id="CP043641">
    <property type="protein sequence ID" value="QNE34901.1"/>
    <property type="molecule type" value="Genomic_DNA"/>
</dbReference>
<evidence type="ECO:0000313" key="5">
    <source>
        <dbReference type="Proteomes" id="UP000515511"/>
    </source>
</evidence>
<name>A0A7G6Y8T6_9MICO</name>
<dbReference type="PROSITE" id="PS51123">
    <property type="entry name" value="OMPA_2"/>
    <property type="match status" value="1"/>
</dbReference>
<feature type="domain" description="OmpA-like" evidence="3">
    <location>
        <begin position="281"/>
        <end position="408"/>
    </location>
</feature>
<reference evidence="5" key="1">
    <citation type="submission" date="2019-09" db="EMBL/GenBank/DDBJ databases">
        <title>Antimicrobial potential of Antarctic Bacteria.</title>
        <authorList>
            <person name="Benaud N."/>
            <person name="Edwards R.J."/>
            <person name="Ferrari B.C."/>
        </authorList>
    </citation>
    <scope>NUCLEOTIDE SEQUENCE [LARGE SCALE GENOMIC DNA]</scope>
    <source>
        <strain evidence="5">INR9</strain>
    </source>
</reference>
<organism evidence="4 5">
    <name type="scientific">Leifsonia shinshuensis</name>
    <dbReference type="NCBI Taxonomy" id="150026"/>
    <lineage>
        <taxon>Bacteria</taxon>
        <taxon>Bacillati</taxon>
        <taxon>Actinomycetota</taxon>
        <taxon>Actinomycetes</taxon>
        <taxon>Micrococcales</taxon>
        <taxon>Microbacteriaceae</taxon>
        <taxon>Leifsonia</taxon>
    </lineage>
</organism>
<dbReference type="AlphaFoldDB" id="A0A7G6Y8T6"/>
<protein>
    <submittedName>
        <fullName evidence="4">OmpA family protein</fullName>
    </submittedName>
</protein>
<proteinExistence type="predicted"/>
<dbReference type="Proteomes" id="UP000515511">
    <property type="component" value="Chromosome"/>
</dbReference>
<keyword evidence="1" id="KW-0472">Membrane</keyword>
<evidence type="ECO:0000259" key="3">
    <source>
        <dbReference type="PROSITE" id="PS51123"/>
    </source>
</evidence>
<accession>A0A7G6Y8T6</accession>
<dbReference type="SUPFAM" id="SSF103088">
    <property type="entry name" value="OmpA-like"/>
    <property type="match status" value="1"/>
</dbReference>
<dbReference type="InterPro" id="IPR006665">
    <property type="entry name" value="OmpA-like"/>
</dbReference>
<keyword evidence="2" id="KW-0732">Signal</keyword>